<evidence type="ECO:0000256" key="4">
    <source>
        <dbReference type="ARBA" id="ARBA00023125"/>
    </source>
</evidence>
<dbReference type="SUPFAM" id="SSF54447">
    <property type="entry name" value="ssDNA-binding transcriptional regulator domain"/>
    <property type="match status" value="1"/>
</dbReference>
<dbReference type="Pfam" id="PF02229">
    <property type="entry name" value="PC4"/>
    <property type="match status" value="1"/>
</dbReference>
<evidence type="ECO:0000256" key="2">
    <source>
        <dbReference type="ARBA" id="ARBA00009001"/>
    </source>
</evidence>
<dbReference type="AlphaFoldDB" id="A0A067K0G9"/>
<comment type="subcellular location">
    <subcellularLocation>
        <location evidence="1">Nucleus</location>
    </subcellularLocation>
</comment>
<evidence type="ECO:0000313" key="9">
    <source>
        <dbReference type="Proteomes" id="UP000027138"/>
    </source>
</evidence>
<sequence length="152" mass="17821">MEPSLKIKIEQTVREILQESDMDSTTEYQIRKIASKKLGLDLNESKYKAFVRHVVNNFLEEQRLKEEQGDQSKEPEYDDDGDLIVCRLSDKRKVTIQNFRGTTLVSIREFYKRDGKELPTSKGISLKEEQWSALKKNIPAIERAIREMEDRV</sequence>
<keyword evidence="4" id="KW-0238">DNA-binding</keyword>
<evidence type="ECO:0000256" key="5">
    <source>
        <dbReference type="ARBA" id="ARBA00023163"/>
    </source>
</evidence>
<dbReference type="GO" id="GO:0005634">
    <property type="term" value="C:nucleus"/>
    <property type="evidence" value="ECO:0007669"/>
    <property type="project" value="UniProtKB-SubCell"/>
</dbReference>
<dbReference type="EMBL" id="KK914993">
    <property type="protein sequence ID" value="KDP25279.1"/>
    <property type="molecule type" value="Genomic_DNA"/>
</dbReference>
<reference evidence="8 9" key="1">
    <citation type="journal article" date="2014" name="PLoS ONE">
        <title>Global Analysis of Gene Expression Profiles in Physic Nut (Jatropha curcas L.) Seedlings Exposed to Salt Stress.</title>
        <authorList>
            <person name="Zhang L."/>
            <person name="Zhang C."/>
            <person name="Wu P."/>
            <person name="Chen Y."/>
            <person name="Li M."/>
            <person name="Jiang H."/>
            <person name="Wu G."/>
        </authorList>
    </citation>
    <scope>NUCLEOTIDE SEQUENCE [LARGE SCALE GENOMIC DNA]</scope>
    <source>
        <strain evidence="9">cv. GZQX0401</strain>
        <tissue evidence="8">Young leaves</tissue>
    </source>
</reference>
<name>A0A067K0G9_JATCU</name>
<evidence type="ECO:0000256" key="3">
    <source>
        <dbReference type="ARBA" id="ARBA00023015"/>
    </source>
</evidence>
<evidence type="ECO:0000313" key="8">
    <source>
        <dbReference type="EMBL" id="KDP25279.1"/>
    </source>
</evidence>
<evidence type="ECO:0000259" key="7">
    <source>
        <dbReference type="PROSITE" id="PS51998"/>
    </source>
</evidence>
<evidence type="ECO:0000256" key="1">
    <source>
        <dbReference type="ARBA" id="ARBA00004123"/>
    </source>
</evidence>
<dbReference type="Proteomes" id="UP000027138">
    <property type="component" value="Unassembled WGS sequence"/>
</dbReference>
<dbReference type="InterPro" id="IPR003173">
    <property type="entry name" value="PC4_C"/>
</dbReference>
<gene>
    <name evidence="8" type="ORF">JCGZ_20435</name>
</gene>
<comment type="similarity">
    <text evidence="2">Belongs to the transcriptional coactivator PC4 family.</text>
</comment>
<dbReference type="InterPro" id="IPR009044">
    <property type="entry name" value="ssDNA-bd_transcriptional_reg"/>
</dbReference>
<proteinExistence type="inferred from homology"/>
<dbReference type="PANTHER" id="PTHR13215">
    <property type="entry name" value="RNA POLYMERASE II TRANSCRIPTIONAL COACTIVATOR"/>
    <property type="match status" value="1"/>
</dbReference>
<dbReference type="KEGG" id="jcu:105645654"/>
<evidence type="ECO:0000256" key="6">
    <source>
        <dbReference type="ARBA" id="ARBA00023242"/>
    </source>
</evidence>
<keyword evidence="5" id="KW-0804">Transcription</keyword>
<dbReference type="Gene3D" id="2.30.31.10">
    <property type="entry name" value="Transcriptional Coactivator Pc4, Chain A"/>
    <property type="match status" value="1"/>
</dbReference>
<keyword evidence="3" id="KW-0805">Transcription regulation</keyword>
<keyword evidence="6" id="KW-0539">Nucleus</keyword>
<dbReference type="GO" id="GO:0003713">
    <property type="term" value="F:transcription coactivator activity"/>
    <property type="evidence" value="ECO:0007669"/>
    <property type="project" value="InterPro"/>
</dbReference>
<feature type="domain" description="DEK-C" evidence="7">
    <location>
        <begin position="3"/>
        <end position="60"/>
    </location>
</feature>
<accession>A0A067K0G9</accession>
<dbReference type="GO" id="GO:0060261">
    <property type="term" value="P:positive regulation of transcription initiation by RNA polymerase II"/>
    <property type="evidence" value="ECO:0007669"/>
    <property type="project" value="InterPro"/>
</dbReference>
<dbReference type="GO" id="GO:0003677">
    <property type="term" value="F:DNA binding"/>
    <property type="evidence" value="ECO:0007669"/>
    <property type="project" value="UniProtKB-KW"/>
</dbReference>
<dbReference type="PROSITE" id="PS51998">
    <property type="entry name" value="DEK_C"/>
    <property type="match status" value="1"/>
</dbReference>
<dbReference type="OrthoDB" id="2505440at2759"/>
<protein>
    <recommendedName>
        <fullName evidence="7">DEK-C domain-containing protein</fullName>
    </recommendedName>
</protein>
<dbReference type="FunFam" id="2.30.31.10:FF:000004">
    <property type="entry name" value="RNA polymerase II transcriptional coactivator KELP"/>
    <property type="match status" value="1"/>
</dbReference>
<dbReference type="SUPFAM" id="SSF109715">
    <property type="entry name" value="DEK C-terminal domain"/>
    <property type="match status" value="1"/>
</dbReference>
<dbReference type="InterPro" id="IPR045125">
    <property type="entry name" value="Sub1/Tcp4-like"/>
</dbReference>
<dbReference type="Pfam" id="PF08766">
    <property type="entry name" value="DEK_C"/>
    <property type="match status" value="1"/>
</dbReference>
<dbReference type="PIRSF" id="PIRSF038156">
    <property type="entry name" value="RNA_pol_II_KELP"/>
    <property type="match status" value="1"/>
</dbReference>
<dbReference type="InterPro" id="IPR017415">
    <property type="entry name" value="KELP"/>
</dbReference>
<dbReference type="STRING" id="180498.A0A067K0G9"/>
<dbReference type="InterPro" id="IPR014876">
    <property type="entry name" value="DEK_C"/>
</dbReference>
<keyword evidence="9" id="KW-1185">Reference proteome</keyword>
<organism evidence="8 9">
    <name type="scientific">Jatropha curcas</name>
    <name type="common">Barbados nut</name>
    <dbReference type="NCBI Taxonomy" id="180498"/>
    <lineage>
        <taxon>Eukaryota</taxon>
        <taxon>Viridiplantae</taxon>
        <taxon>Streptophyta</taxon>
        <taxon>Embryophyta</taxon>
        <taxon>Tracheophyta</taxon>
        <taxon>Spermatophyta</taxon>
        <taxon>Magnoliopsida</taxon>
        <taxon>eudicotyledons</taxon>
        <taxon>Gunneridae</taxon>
        <taxon>Pentapetalae</taxon>
        <taxon>rosids</taxon>
        <taxon>fabids</taxon>
        <taxon>Malpighiales</taxon>
        <taxon>Euphorbiaceae</taxon>
        <taxon>Crotonoideae</taxon>
        <taxon>Jatropheae</taxon>
        <taxon>Jatropha</taxon>
    </lineage>
</organism>